<dbReference type="Gene3D" id="3.30.1220.10">
    <property type="entry name" value="CobW-like, C-terminal domain"/>
    <property type="match status" value="1"/>
</dbReference>
<proteinExistence type="inferred from homology"/>
<comment type="similarity">
    <text evidence="4">Belongs to the SIMIBI class G3E GTPase family. ZNG1 subfamily.</text>
</comment>
<comment type="function">
    <text evidence="5">Zinc chaperone that directly transfers zinc cofactor to target proteins, thereby activating them. Zinc is transferred from the CXCC motif in the GTPase domain to the zinc binding site in target proteins in a process requiring GTP hydrolysis.</text>
</comment>
<dbReference type="SUPFAM" id="SSF90002">
    <property type="entry name" value="Hypothetical protein YjiA, C-terminal domain"/>
    <property type="match status" value="1"/>
</dbReference>
<accession>A0A845B7P9</accession>
<dbReference type="Gene3D" id="3.40.50.300">
    <property type="entry name" value="P-loop containing nucleotide triphosphate hydrolases"/>
    <property type="match status" value="1"/>
</dbReference>
<dbReference type="Pfam" id="PF02492">
    <property type="entry name" value="cobW"/>
    <property type="match status" value="1"/>
</dbReference>
<evidence type="ECO:0000256" key="1">
    <source>
        <dbReference type="ARBA" id="ARBA00022741"/>
    </source>
</evidence>
<dbReference type="InterPro" id="IPR011629">
    <property type="entry name" value="CobW-like_C"/>
</dbReference>
<evidence type="ECO:0000259" key="7">
    <source>
        <dbReference type="Pfam" id="PF02492"/>
    </source>
</evidence>
<dbReference type="GO" id="GO:0000166">
    <property type="term" value="F:nucleotide binding"/>
    <property type="evidence" value="ECO:0007669"/>
    <property type="project" value="UniProtKB-KW"/>
</dbReference>
<evidence type="ECO:0000256" key="3">
    <source>
        <dbReference type="ARBA" id="ARBA00023186"/>
    </source>
</evidence>
<organism evidence="9 10">
    <name type="scientific">Teichococcus coralli</name>
    <dbReference type="NCBI Taxonomy" id="2545983"/>
    <lineage>
        <taxon>Bacteria</taxon>
        <taxon>Pseudomonadati</taxon>
        <taxon>Pseudomonadota</taxon>
        <taxon>Alphaproteobacteria</taxon>
        <taxon>Acetobacterales</taxon>
        <taxon>Roseomonadaceae</taxon>
        <taxon>Roseomonas</taxon>
    </lineage>
</organism>
<keyword evidence="3" id="KW-0143">Chaperone</keyword>
<dbReference type="RefSeq" id="WP_160935196.1">
    <property type="nucleotide sequence ID" value="NZ_SNVJ01000001.1"/>
</dbReference>
<evidence type="ECO:0000256" key="6">
    <source>
        <dbReference type="ARBA" id="ARBA00049117"/>
    </source>
</evidence>
<dbReference type="EMBL" id="SNVJ01000001">
    <property type="protein sequence ID" value="MXP62094.1"/>
    <property type="molecule type" value="Genomic_DNA"/>
</dbReference>
<dbReference type="InterPro" id="IPR036627">
    <property type="entry name" value="CobW-likC_sf"/>
</dbReference>
<gene>
    <name evidence="9" type="ORF">E0493_01845</name>
</gene>
<sequence>MSEAPALALPGEFVLLAGFLGSGKTSLLMDWLALPEAADTAVIVNEAGEIDIDGAVIATSGQLPMAMLSNGCVCCTLNNDLVETVGALLEARAESGSPPFRRIVLECSGLSMPGPILRTLGALAPLRMRVRVLATCDAGQAAERAKHFEEVAAQLAAAATIVLTRLDLAAPEALAEARALVATVNPFATLVEEPDRARRAALAFTAPLPSGAALAPPAAAALPHPRIATALARFSEGATLDDKFDFLENLAAFAGDRMLRVKGFLYPEAGAPPLLVQAVGSLFTPPAALPDARGAEEAVVLISRDLPLSELRAAFAGAPVTFSGVQPGRPALRAQAAG</sequence>
<keyword evidence="2" id="KW-0378">Hydrolase</keyword>
<protein>
    <submittedName>
        <fullName evidence="9">Cobalamin biosynthesis protein CobW</fullName>
    </submittedName>
</protein>
<dbReference type="AlphaFoldDB" id="A0A845B7P9"/>
<evidence type="ECO:0000313" key="9">
    <source>
        <dbReference type="EMBL" id="MXP62094.1"/>
    </source>
</evidence>
<dbReference type="SUPFAM" id="SSF52540">
    <property type="entry name" value="P-loop containing nucleoside triphosphate hydrolases"/>
    <property type="match status" value="1"/>
</dbReference>
<name>A0A845B7P9_9PROT</name>
<comment type="catalytic activity">
    <reaction evidence="6">
        <text>GTP + H2O = GDP + phosphate + H(+)</text>
        <dbReference type="Rhea" id="RHEA:19669"/>
        <dbReference type="ChEBI" id="CHEBI:15377"/>
        <dbReference type="ChEBI" id="CHEBI:15378"/>
        <dbReference type="ChEBI" id="CHEBI:37565"/>
        <dbReference type="ChEBI" id="CHEBI:43474"/>
        <dbReference type="ChEBI" id="CHEBI:58189"/>
    </reaction>
    <physiologicalReaction direction="left-to-right" evidence="6">
        <dbReference type="Rhea" id="RHEA:19670"/>
    </physiologicalReaction>
</comment>
<dbReference type="InterPro" id="IPR003495">
    <property type="entry name" value="CobW/HypB/UreG_nucleotide-bd"/>
</dbReference>
<dbReference type="InterPro" id="IPR027417">
    <property type="entry name" value="P-loop_NTPase"/>
</dbReference>
<dbReference type="GO" id="GO:0005737">
    <property type="term" value="C:cytoplasm"/>
    <property type="evidence" value="ECO:0007669"/>
    <property type="project" value="TreeGrafter"/>
</dbReference>
<reference evidence="9 10" key="1">
    <citation type="submission" date="2019-03" db="EMBL/GenBank/DDBJ databases">
        <title>Roseomonas sp. a novel Roseomonas species isolated from Sea whip Gorgonian.</title>
        <authorList>
            <person name="Li F."/>
            <person name="Pan X."/>
            <person name="Huang S."/>
            <person name="Li Z."/>
            <person name="Meng B."/>
        </authorList>
    </citation>
    <scope>NUCLEOTIDE SEQUENCE [LARGE SCALE GENOMIC DNA]</scope>
    <source>
        <strain evidence="9 10">M0104</strain>
    </source>
</reference>
<evidence type="ECO:0000259" key="8">
    <source>
        <dbReference type="Pfam" id="PF07683"/>
    </source>
</evidence>
<feature type="domain" description="CobW C-terminal" evidence="8">
    <location>
        <begin position="245"/>
        <end position="317"/>
    </location>
</feature>
<dbReference type="InterPro" id="IPR051316">
    <property type="entry name" value="Zinc-reg_GTPase_activator"/>
</dbReference>
<dbReference type="PANTHER" id="PTHR13748">
    <property type="entry name" value="COBW-RELATED"/>
    <property type="match status" value="1"/>
</dbReference>
<comment type="caution">
    <text evidence="9">The sequence shown here is derived from an EMBL/GenBank/DDBJ whole genome shotgun (WGS) entry which is preliminary data.</text>
</comment>
<dbReference type="PANTHER" id="PTHR13748:SF62">
    <property type="entry name" value="COBW DOMAIN-CONTAINING PROTEIN"/>
    <property type="match status" value="1"/>
</dbReference>
<evidence type="ECO:0000256" key="5">
    <source>
        <dbReference type="ARBA" id="ARBA00045658"/>
    </source>
</evidence>
<dbReference type="OrthoDB" id="9808822at2"/>
<evidence type="ECO:0000256" key="2">
    <source>
        <dbReference type="ARBA" id="ARBA00022801"/>
    </source>
</evidence>
<keyword evidence="10" id="KW-1185">Reference proteome</keyword>
<dbReference type="Proteomes" id="UP000460715">
    <property type="component" value="Unassembled WGS sequence"/>
</dbReference>
<evidence type="ECO:0000256" key="4">
    <source>
        <dbReference type="ARBA" id="ARBA00034320"/>
    </source>
</evidence>
<evidence type="ECO:0000313" key="10">
    <source>
        <dbReference type="Proteomes" id="UP000460715"/>
    </source>
</evidence>
<dbReference type="GO" id="GO:0016787">
    <property type="term" value="F:hydrolase activity"/>
    <property type="evidence" value="ECO:0007669"/>
    <property type="project" value="UniProtKB-KW"/>
</dbReference>
<feature type="domain" description="CobW/HypB/UreG nucleotide-binding" evidence="7">
    <location>
        <begin position="14"/>
        <end position="189"/>
    </location>
</feature>
<keyword evidence="1" id="KW-0547">Nucleotide-binding</keyword>
<dbReference type="Pfam" id="PF07683">
    <property type="entry name" value="CobW_C"/>
    <property type="match status" value="1"/>
</dbReference>